<feature type="signal peptide" evidence="3">
    <location>
        <begin position="1"/>
        <end position="20"/>
    </location>
</feature>
<feature type="transmembrane region" description="Helical" evidence="2">
    <location>
        <begin position="57"/>
        <end position="80"/>
    </location>
</feature>
<dbReference type="AlphaFoldDB" id="A0A678TPW4"/>
<evidence type="ECO:0000256" key="2">
    <source>
        <dbReference type="SAM" id="Phobius"/>
    </source>
</evidence>
<dbReference type="GO" id="GO:0009926">
    <property type="term" value="P:auxin polar transport"/>
    <property type="evidence" value="ECO:0007669"/>
    <property type="project" value="TreeGrafter"/>
</dbReference>
<evidence type="ECO:0000256" key="1">
    <source>
        <dbReference type="ARBA" id="ARBA00022448"/>
    </source>
</evidence>
<dbReference type="GO" id="GO:0005886">
    <property type="term" value="C:plasma membrane"/>
    <property type="evidence" value="ECO:0007669"/>
    <property type="project" value="TreeGrafter"/>
</dbReference>
<name>A0A678TPW4_SACSP</name>
<dbReference type="PANTHER" id="PTHR31752:SF2">
    <property type="entry name" value="AUXIN EFFLUX CARRIER COMPONENT 5"/>
    <property type="match status" value="1"/>
</dbReference>
<keyword evidence="2" id="KW-0812">Transmembrane</keyword>
<proteinExistence type="predicted"/>
<protein>
    <submittedName>
        <fullName evidence="4">Auxin efflux carrier component 5</fullName>
    </submittedName>
</protein>
<gene>
    <name evidence="4" type="ORF">SS20H10_000004</name>
</gene>
<keyword evidence="3" id="KW-0732">Signal</keyword>
<sequence length="86" mass="9257">MNSLIALFAIPFLMFGFTVHIDPSMPTTAPSPRDVVSKVVIGASWVLFARGHRNATINWSITGFSLSTLTSSLVVVVPMAQAMYGD</sequence>
<keyword evidence="2" id="KW-1133">Transmembrane helix</keyword>
<keyword evidence="2" id="KW-0472">Membrane</keyword>
<evidence type="ECO:0000256" key="3">
    <source>
        <dbReference type="SAM" id="SignalP"/>
    </source>
</evidence>
<reference evidence="4" key="1">
    <citation type="submission" date="2018-04" db="EMBL/GenBank/DDBJ databases">
        <title>Comparative Analysis of Homologous Sequences of Saccharum officinarum and Saccharum spontaneum Reveals Independent Polyploidization Events.</title>
        <authorList>
            <person name="Sharma A."/>
            <person name="Song J."/>
            <person name="Lin Q."/>
            <person name="Singh R."/>
            <person name="Ramos N."/>
            <person name="Wang K."/>
            <person name="Zhang J."/>
            <person name="Ming R."/>
            <person name="Yu Q."/>
        </authorList>
    </citation>
    <scope>NUCLEOTIDE SEQUENCE</scope>
</reference>
<organism evidence="4">
    <name type="scientific">Saccharum spontaneum</name>
    <name type="common">Wild sugarcane</name>
    <dbReference type="NCBI Taxonomy" id="62335"/>
    <lineage>
        <taxon>Eukaryota</taxon>
        <taxon>Viridiplantae</taxon>
        <taxon>Streptophyta</taxon>
        <taxon>Embryophyta</taxon>
        <taxon>Tracheophyta</taxon>
        <taxon>Spermatophyta</taxon>
        <taxon>Magnoliopsida</taxon>
        <taxon>Liliopsida</taxon>
        <taxon>Poales</taxon>
        <taxon>Poaceae</taxon>
        <taxon>PACMAD clade</taxon>
        <taxon>Panicoideae</taxon>
        <taxon>Andropogonodae</taxon>
        <taxon>Andropogoneae</taxon>
        <taxon>Saccharinae</taxon>
        <taxon>Saccharum</taxon>
        <taxon>Saccharum officinarum species complex</taxon>
    </lineage>
</organism>
<feature type="chain" id="PRO_5025356621" evidence="3">
    <location>
        <begin position="21"/>
        <end position="86"/>
    </location>
</feature>
<dbReference type="InterPro" id="IPR051107">
    <property type="entry name" value="Auxin_Efflux_Carrier"/>
</dbReference>
<keyword evidence="1" id="KW-0813">Transport</keyword>
<dbReference type="GO" id="GO:0005783">
    <property type="term" value="C:endoplasmic reticulum"/>
    <property type="evidence" value="ECO:0007669"/>
    <property type="project" value="TreeGrafter"/>
</dbReference>
<accession>A0A678TPW4</accession>
<evidence type="ECO:0000313" key="4">
    <source>
        <dbReference type="EMBL" id="AWA44611.1"/>
    </source>
</evidence>
<dbReference type="PANTHER" id="PTHR31752">
    <property type="entry name" value="AUXIN EFFLUX CARRIER COMPONENT 1B-RELATED"/>
    <property type="match status" value="1"/>
</dbReference>
<dbReference type="EMBL" id="MH182530">
    <property type="protein sequence ID" value="AWA44611.1"/>
    <property type="molecule type" value="Genomic_DNA"/>
</dbReference>
<dbReference type="GO" id="GO:0010329">
    <property type="term" value="F:auxin efflux transmembrane transporter activity"/>
    <property type="evidence" value="ECO:0007669"/>
    <property type="project" value="TreeGrafter"/>
</dbReference>